<evidence type="ECO:0000313" key="5">
    <source>
        <dbReference type="EnsemblMetazoa" id="G3408.3:cds"/>
    </source>
</evidence>
<keyword evidence="2" id="KW-0472">Membrane</keyword>
<accession>K1S6R7</accession>
<evidence type="ECO:0000256" key="2">
    <source>
        <dbReference type="SAM" id="Phobius"/>
    </source>
</evidence>
<dbReference type="Gene3D" id="3.40.33.10">
    <property type="entry name" value="CAP"/>
    <property type="match status" value="1"/>
</dbReference>
<dbReference type="AlphaFoldDB" id="K1S6R7"/>
<dbReference type="EMBL" id="JH818221">
    <property type="protein sequence ID" value="EKC43116.1"/>
    <property type="molecule type" value="Genomic_DNA"/>
</dbReference>
<dbReference type="SUPFAM" id="SSF55797">
    <property type="entry name" value="PR-1-like"/>
    <property type="match status" value="1"/>
</dbReference>
<proteinExistence type="predicted"/>
<name>K1S6R7_MAGGI</name>
<feature type="domain" description="SCP" evidence="3">
    <location>
        <begin position="64"/>
        <end position="208"/>
    </location>
</feature>
<organism evidence="4">
    <name type="scientific">Magallana gigas</name>
    <name type="common">Pacific oyster</name>
    <name type="synonym">Crassostrea gigas</name>
    <dbReference type="NCBI Taxonomy" id="29159"/>
    <lineage>
        <taxon>Eukaryota</taxon>
        <taxon>Metazoa</taxon>
        <taxon>Spiralia</taxon>
        <taxon>Lophotrochozoa</taxon>
        <taxon>Mollusca</taxon>
        <taxon>Bivalvia</taxon>
        <taxon>Autobranchia</taxon>
        <taxon>Pteriomorphia</taxon>
        <taxon>Ostreida</taxon>
        <taxon>Ostreoidea</taxon>
        <taxon>Ostreidae</taxon>
        <taxon>Magallana</taxon>
    </lineage>
</organism>
<protein>
    <submittedName>
        <fullName evidence="4">Cysteine-rich secretory protein LCCL domain-containing 2</fullName>
    </submittedName>
    <submittedName>
        <fullName evidence="5">SCP domain-containing protein</fullName>
    </submittedName>
</protein>
<sequence>MIDRVPPRTSSLPIKRPLPPYKKTKRHPSHKPTDLDKMNSSLLVLLCALIQFLGLDAVYVNIQRYRGYIQRTHNNLRALEGAADMKYMTTDYGLENLSQRWADRCVFEHQMRGYGENLAFISSTGPTPDPGYVIRESIRQWYNERPLYRFGTGSCGAACHYTQMIWARTSRVGCAMSYCAALSDGRGRVYRNAQYFVCFYSPQGNFIGQTPYTPGPACSRCPMGNTCTREGLCFGPDVMGRRRRRSVAATYKSTMTKSEAW</sequence>
<dbReference type="PANTHER" id="PTHR10334">
    <property type="entry name" value="CYSTEINE-RICH SECRETORY PROTEIN-RELATED"/>
    <property type="match status" value="1"/>
</dbReference>
<dbReference type="SMART" id="SM00198">
    <property type="entry name" value="SCP"/>
    <property type="match status" value="1"/>
</dbReference>
<evidence type="ECO:0000256" key="1">
    <source>
        <dbReference type="SAM" id="MobiDB-lite"/>
    </source>
</evidence>
<keyword evidence="2" id="KW-1133">Transmembrane helix</keyword>
<evidence type="ECO:0000313" key="4">
    <source>
        <dbReference type="EMBL" id="EKC43116.1"/>
    </source>
</evidence>
<reference evidence="4" key="1">
    <citation type="journal article" date="2012" name="Nature">
        <title>The oyster genome reveals stress adaptation and complexity of shell formation.</title>
        <authorList>
            <person name="Zhang G."/>
            <person name="Fang X."/>
            <person name="Guo X."/>
            <person name="Li L."/>
            <person name="Luo R."/>
            <person name="Xu F."/>
            <person name="Yang P."/>
            <person name="Zhang L."/>
            <person name="Wang X."/>
            <person name="Qi H."/>
            <person name="Xiong Z."/>
            <person name="Que H."/>
            <person name="Xie Y."/>
            <person name="Holland P.W."/>
            <person name="Paps J."/>
            <person name="Zhu Y."/>
            <person name="Wu F."/>
            <person name="Chen Y."/>
            <person name="Wang J."/>
            <person name="Peng C."/>
            <person name="Meng J."/>
            <person name="Yang L."/>
            <person name="Liu J."/>
            <person name="Wen B."/>
            <person name="Zhang N."/>
            <person name="Huang Z."/>
            <person name="Zhu Q."/>
            <person name="Feng Y."/>
            <person name="Mount A."/>
            <person name="Hedgecock D."/>
            <person name="Xu Z."/>
            <person name="Liu Y."/>
            <person name="Domazet-Loso T."/>
            <person name="Du Y."/>
            <person name="Sun X."/>
            <person name="Zhang S."/>
            <person name="Liu B."/>
            <person name="Cheng P."/>
            <person name="Jiang X."/>
            <person name="Li J."/>
            <person name="Fan D."/>
            <person name="Wang W."/>
            <person name="Fu W."/>
            <person name="Wang T."/>
            <person name="Wang B."/>
            <person name="Zhang J."/>
            <person name="Peng Z."/>
            <person name="Li Y."/>
            <person name="Li N."/>
            <person name="Wang J."/>
            <person name="Chen M."/>
            <person name="He Y."/>
            <person name="Tan F."/>
            <person name="Song X."/>
            <person name="Zheng Q."/>
            <person name="Huang R."/>
            <person name="Yang H."/>
            <person name="Du X."/>
            <person name="Chen L."/>
            <person name="Yang M."/>
            <person name="Gaffney P.M."/>
            <person name="Wang S."/>
            <person name="Luo L."/>
            <person name="She Z."/>
            <person name="Ming Y."/>
            <person name="Huang W."/>
            <person name="Zhang S."/>
            <person name="Huang B."/>
            <person name="Zhang Y."/>
            <person name="Qu T."/>
            <person name="Ni P."/>
            <person name="Miao G."/>
            <person name="Wang J."/>
            <person name="Wang Q."/>
            <person name="Steinberg C.E."/>
            <person name="Wang H."/>
            <person name="Li N."/>
            <person name="Qian L."/>
            <person name="Zhang G."/>
            <person name="Li Y."/>
            <person name="Yang H."/>
            <person name="Liu X."/>
            <person name="Wang J."/>
            <person name="Yin Y."/>
            <person name="Wang J."/>
        </authorList>
    </citation>
    <scope>NUCLEOTIDE SEQUENCE [LARGE SCALE GENOMIC DNA]</scope>
    <source>
        <strain evidence="4">05x7-T-G4-1.051#20</strain>
    </source>
</reference>
<gene>
    <name evidence="4" type="ORF">CGI_10022321</name>
</gene>
<dbReference type="HOGENOM" id="CLU_1066541_0_0_1"/>
<evidence type="ECO:0000259" key="3">
    <source>
        <dbReference type="SMART" id="SM00198"/>
    </source>
</evidence>
<dbReference type="CDD" id="cd05380">
    <property type="entry name" value="CAP_euk"/>
    <property type="match status" value="1"/>
</dbReference>
<dbReference type="Proteomes" id="UP000005408">
    <property type="component" value="Unassembled WGS sequence"/>
</dbReference>
<evidence type="ECO:0000313" key="6">
    <source>
        <dbReference type="Proteomes" id="UP000005408"/>
    </source>
</evidence>
<keyword evidence="6" id="KW-1185">Reference proteome</keyword>
<dbReference type="PRINTS" id="PR00837">
    <property type="entry name" value="V5TPXLIKE"/>
</dbReference>
<dbReference type="EnsemblMetazoa" id="G3408.3">
    <property type="protein sequence ID" value="G3408.3:cds"/>
    <property type="gene ID" value="G3408"/>
</dbReference>
<dbReference type="InterPro" id="IPR035940">
    <property type="entry name" value="CAP_sf"/>
</dbReference>
<keyword evidence="2" id="KW-0812">Transmembrane</keyword>
<feature type="region of interest" description="Disordered" evidence="1">
    <location>
        <begin position="1"/>
        <end position="34"/>
    </location>
</feature>
<dbReference type="Pfam" id="PF00188">
    <property type="entry name" value="CAP"/>
    <property type="match status" value="1"/>
</dbReference>
<dbReference type="InterPro" id="IPR014044">
    <property type="entry name" value="CAP_dom"/>
</dbReference>
<feature type="transmembrane region" description="Helical" evidence="2">
    <location>
        <begin position="42"/>
        <end position="62"/>
    </location>
</feature>
<dbReference type="InterPro" id="IPR001283">
    <property type="entry name" value="CRISP-related"/>
</dbReference>
<reference evidence="5" key="2">
    <citation type="submission" date="2022-08" db="UniProtKB">
        <authorList>
            <consortium name="EnsemblMetazoa"/>
        </authorList>
    </citation>
    <scope>IDENTIFICATION</scope>
    <source>
        <strain evidence="5">05x7-T-G4-1.051#20</strain>
    </source>
</reference>